<feature type="compositionally biased region" description="Basic and acidic residues" evidence="1">
    <location>
        <begin position="1"/>
        <end position="11"/>
    </location>
</feature>
<sequence>METKASIEYRQSKRSSYSGQRPADPGERLLEILYRGIYETHQETECFFHEKGIRNKDGHRSTWNADVLMNQWSIFQQEDIRHRLLEAEKQYHFHAVNTSIVSRAIYAQTTREFPASIPAWSDNSVPAVSERLRDTRLLTRSRTARRPTARVYENSAAGPSMPQTLGINTSTYTETSLFEGPAISEGQLRSEANSAYTESQEWLFNKFEIELLSYPSDIENFELLNLLNKVVFWLSHCNPHWPMEIMAYTINYIQLMKAAWLLEKIMQNFPSEYVRSQFEESYLIEIQNRIVAYHPTTRDPPDLWCLKRQQGDTLLLRLTQLDDVVEQANPSHVDATGDRDIPRAPRSQPVTAPPAPGFPAFQKTVKFPPNDEKERLLRIFRCGADFSRGPMASEPSSDAIIIEEQISQIQRDSSTSHPVISRWEYNKQATVFSPIFYSLTNNAGNGSMGNVENDETLSVRHWGDSRSGNAQMRQFIFWEKTDAVDFQHALSGYRIRKVMTADSTKIYRRAAFGRKSSRDIRNPVAQIWVREQLQVIEQNSNGFFQPPVSPHNPPVPDRRSGPLRSGVMPDFPAVQEPTLSGTSGSGGSSASYISNISRTITCLRNPECSKLLIYGLSQEGKKQLIAISINEMIDIGSDMCCTSGKLSNRANGVACCPNVFITATNKTAEVMEFSEDSHNVLSGGYGASLTEGGRIAVPMEVLSWPSASKPVKFDSVLVRCRNNQDKLSFINSFDYYRGKYILDQKEFERDNVERRARHGHGG</sequence>
<dbReference type="EMBL" id="AQGS01000017">
    <property type="protein sequence ID" value="EPS45318.1"/>
    <property type="molecule type" value="Genomic_DNA"/>
</dbReference>
<dbReference type="Proteomes" id="UP000015100">
    <property type="component" value="Unassembled WGS sequence"/>
</dbReference>
<reference evidence="3" key="2">
    <citation type="submission" date="2013-04" db="EMBL/GenBank/DDBJ databases">
        <title>Genomic mechanisms accounting for the adaptation to parasitism in nematode-trapping fungi.</title>
        <authorList>
            <person name="Ahren D.G."/>
        </authorList>
    </citation>
    <scope>NUCLEOTIDE SEQUENCE [LARGE SCALE GENOMIC DNA]</scope>
    <source>
        <strain evidence="3">CBS 200.50</strain>
    </source>
</reference>
<feature type="region of interest" description="Disordered" evidence="1">
    <location>
        <begin position="331"/>
        <end position="359"/>
    </location>
</feature>
<feature type="region of interest" description="Disordered" evidence="1">
    <location>
        <begin position="544"/>
        <end position="571"/>
    </location>
</feature>
<evidence type="ECO:0000313" key="3">
    <source>
        <dbReference type="Proteomes" id="UP000015100"/>
    </source>
</evidence>
<name>S8C0P8_DACHA</name>
<evidence type="ECO:0000256" key="1">
    <source>
        <dbReference type="SAM" id="MobiDB-lite"/>
    </source>
</evidence>
<keyword evidence="3" id="KW-1185">Reference proteome</keyword>
<proteinExistence type="predicted"/>
<dbReference type="HOGENOM" id="CLU_366011_0_0_1"/>
<dbReference type="AlphaFoldDB" id="S8C0P8"/>
<comment type="caution">
    <text evidence="2">The sequence shown here is derived from an EMBL/GenBank/DDBJ whole genome shotgun (WGS) entry which is preliminary data.</text>
</comment>
<protein>
    <submittedName>
        <fullName evidence="2">Uncharacterized protein</fullName>
    </submittedName>
</protein>
<reference evidence="2 3" key="1">
    <citation type="journal article" date="2013" name="PLoS Genet.">
        <title>Genomic mechanisms accounting for the adaptation to parasitism in nematode-trapping fungi.</title>
        <authorList>
            <person name="Meerupati T."/>
            <person name="Andersson K.M."/>
            <person name="Friman E."/>
            <person name="Kumar D."/>
            <person name="Tunlid A."/>
            <person name="Ahren D."/>
        </authorList>
    </citation>
    <scope>NUCLEOTIDE SEQUENCE [LARGE SCALE GENOMIC DNA]</scope>
    <source>
        <strain evidence="2 3">CBS 200.50</strain>
    </source>
</reference>
<organism evidence="2 3">
    <name type="scientific">Dactylellina haptotyla (strain CBS 200.50)</name>
    <name type="common">Nematode-trapping fungus</name>
    <name type="synonym">Monacrosporium haptotylum</name>
    <dbReference type="NCBI Taxonomy" id="1284197"/>
    <lineage>
        <taxon>Eukaryota</taxon>
        <taxon>Fungi</taxon>
        <taxon>Dikarya</taxon>
        <taxon>Ascomycota</taxon>
        <taxon>Pezizomycotina</taxon>
        <taxon>Orbiliomycetes</taxon>
        <taxon>Orbiliales</taxon>
        <taxon>Orbiliaceae</taxon>
        <taxon>Dactylellina</taxon>
    </lineage>
</organism>
<accession>S8C0P8</accession>
<evidence type="ECO:0000313" key="2">
    <source>
        <dbReference type="EMBL" id="EPS45318.1"/>
    </source>
</evidence>
<dbReference type="OrthoDB" id="10306524at2759"/>
<gene>
    <name evidence="2" type="ORF">H072_706</name>
</gene>
<feature type="region of interest" description="Disordered" evidence="1">
    <location>
        <begin position="1"/>
        <end position="23"/>
    </location>
</feature>